<sequence length="106" mass="12277">MEFVRLSSGKANETRVYDAHSKLSSKIKTYYDENNHNVKTLFFDSNESLTMESIRENNSDGNCIKLSIYHAKDRKLVSQTLNTYDSNGNLIEDEIWSHLIQQLNKS</sequence>
<protein>
    <submittedName>
        <fullName evidence="1">Uncharacterized protein</fullName>
    </submittedName>
</protein>
<organism evidence="1 2">
    <name type="scientific">Flavivirga jejuensis</name>
    <dbReference type="NCBI Taxonomy" id="870487"/>
    <lineage>
        <taxon>Bacteria</taxon>
        <taxon>Pseudomonadati</taxon>
        <taxon>Bacteroidota</taxon>
        <taxon>Flavobacteriia</taxon>
        <taxon>Flavobacteriales</taxon>
        <taxon>Flavobacteriaceae</taxon>
        <taxon>Flavivirga</taxon>
    </lineage>
</organism>
<dbReference type="Proteomes" id="UP001176806">
    <property type="component" value="Unassembled WGS sequence"/>
</dbReference>
<evidence type="ECO:0000313" key="2">
    <source>
        <dbReference type="Proteomes" id="UP001176806"/>
    </source>
</evidence>
<gene>
    <name evidence="1" type="ORF">Q4Q40_11265</name>
</gene>
<comment type="caution">
    <text evidence="1">The sequence shown here is derived from an EMBL/GenBank/DDBJ whole genome shotgun (WGS) entry which is preliminary data.</text>
</comment>
<dbReference type="RefSeq" id="WP_303301893.1">
    <property type="nucleotide sequence ID" value="NZ_BAABDA010000050.1"/>
</dbReference>
<accession>A0ABT8WNL4</accession>
<keyword evidence="2" id="KW-1185">Reference proteome</keyword>
<dbReference type="Gene3D" id="3.90.930.1">
    <property type="match status" value="1"/>
</dbReference>
<reference evidence="1" key="1">
    <citation type="submission" date="2023-07" db="EMBL/GenBank/DDBJ databases">
        <title>Two novel species in the genus Flavivirga.</title>
        <authorList>
            <person name="Kwon K."/>
        </authorList>
    </citation>
    <scope>NUCLEOTIDE SEQUENCE</scope>
    <source>
        <strain evidence="1">KACC 14158</strain>
    </source>
</reference>
<evidence type="ECO:0000313" key="1">
    <source>
        <dbReference type="EMBL" id="MDO5974764.1"/>
    </source>
</evidence>
<name>A0ABT8WNL4_9FLAO</name>
<dbReference type="EMBL" id="JAUOEL010000003">
    <property type="protein sequence ID" value="MDO5974764.1"/>
    <property type="molecule type" value="Genomic_DNA"/>
</dbReference>
<proteinExistence type="predicted"/>